<name>A0ABP7LNR7_9SPHN</name>
<dbReference type="EMBL" id="BAABBM010000001">
    <property type="protein sequence ID" value="GAA3904518.1"/>
    <property type="molecule type" value="Genomic_DNA"/>
</dbReference>
<keyword evidence="4" id="KW-0812">Transmembrane</keyword>
<evidence type="ECO:0000256" key="2">
    <source>
        <dbReference type="ARBA" id="ARBA00022946"/>
    </source>
</evidence>
<feature type="transmembrane region" description="Helical" evidence="4">
    <location>
        <begin position="156"/>
        <end position="178"/>
    </location>
</feature>
<evidence type="ECO:0000256" key="1">
    <source>
        <dbReference type="ARBA" id="ARBA00008231"/>
    </source>
</evidence>
<evidence type="ECO:0000256" key="3">
    <source>
        <dbReference type="ARBA" id="ARBA00023186"/>
    </source>
</evidence>
<dbReference type="SUPFAM" id="SSF160909">
    <property type="entry name" value="ATP12-like"/>
    <property type="match status" value="1"/>
</dbReference>
<comment type="similarity">
    <text evidence="1">Belongs to the ATP12 family.</text>
</comment>
<dbReference type="Proteomes" id="UP001500827">
    <property type="component" value="Unassembled WGS sequence"/>
</dbReference>
<organism evidence="5 6">
    <name type="scientific">Sphingomonas limnosediminicola</name>
    <dbReference type="NCBI Taxonomy" id="940133"/>
    <lineage>
        <taxon>Bacteria</taxon>
        <taxon>Pseudomonadati</taxon>
        <taxon>Pseudomonadota</taxon>
        <taxon>Alphaproteobacteria</taxon>
        <taxon>Sphingomonadales</taxon>
        <taxon>Sphingomonadaceae</taxon>
        <taxon>Sphingomonas</taxon>
    </lineage>
</organism>
<dbReference type="InterPro" id="IPR011419">
    <property type="entry name" value="ATP12_ATP_synth-F1-assembly"/>
</dbReference>
<sequence>MKRFWKEVLVIREDDGWGIQLDGRPVKTPARAPLLVPSEALANAIGEEWRSVAEDIDPRAMPLTGLANAAIDRVSAGRQAFAEGLARYAAADLACYRAEGPRALVMRQEQDWDPLLAWARRRYDVDFTTTSGIMHVGQPEATFERLSHAVSTLDPFHLAGLAPLVTIGGSLVAALAVLEKAMMPEQAWAAVSLDETWQLEQWGSDAEAEAALENRRREFFAAATFLELLDA</sequence>
<keyword evidence="4" id="KW-0472">Membrane</keyword>
<comment type="caution">
    <text evidence="5">The sequence shown here is derived from an EMBL/GenBank/DDBJ whole genome shotgun (WGS) entry which is preliminary data.</text>
</comment>
<protein>
    <submittedName>
        <fullName evidence="5">ATPase</fullName>
    </submittedName>
</protein>
<evidence type="ECO:0000256" key="4">
    <source>
        <dbReference type="SAM" id="Phobius"/>
    </source>
</evidence>
<evidence type="ECO:0000313" key="5">
    <source>
        <dbReference type="EMBL" id="GAA3904518.1"/>
    </source>
</evidence>
<keyword evidence="4" id="KW-1133">Transmembrane helix</keyword>
<dbReference type="PANTHER" id="PTHR21013:SF10">
    <property type="entry name" value="ATP SYNTHASE MITOCHONDRIAL F1 COMPLEX ASSEMBLY FACTOR 2"/>
    <property type="match status" value="1"/>
</dbReference>
<keyword evidence="3" id="KW-0143">Chaperone</keyword>
<evidence type="ECO:0000313" key="6">
    <source>
        <dbReference type="Proteomes" id="UP001500827"/>
    </source>
</evidence>
<dbReference type="PANTHER" id="PTHR21013">
    <property type="entry name" value="ATP SYNTHASE MITOCHONDRIAL F1 COMPLEX ASSEMBLY FACTOR 2/ATP12 PROTEIN, MITOCHONDRIAL PRECURSOR"/>
    <property type="match status" value="1"/>
</dbReference>
<keyword evidence="6" id="KW-1185">Reference proteome</keyword>
<proteinExistence type="inferred from homology"/>
<accession>A0ABP7LNR7</accession>
<dbReference type="Pfam" id="PF07542">
    <property type="entry name" value="ATP12"/>
    <property type="match status" value="1"/>
</dbReference>
<dbReference type="Gene3D" id="3.30.2180.10">
    <property type="entry name" value="ATP12-like"/>
    <property type="match status" value="1"/>
</dbReference>
<dbReference type="InterPro" id="IPR042272">
    <property type="entry name" value="ATP12_ATP_synth-F1-assembly_N"/>
</dbReference>
<dbReference type="RefSeq" id="WP_344699927.1">
    <property type="nucleotide sequence ID" value="NZ_BAABBM010000001.1"/>
</dbReference>
<dbReference type="Gene3D" id="1.10.3580.10">
    <property type="entry name" value="ATP12 ATPase"/>
    <property type="match status" value="1"/>
</dbReference>
<keyword evidence="2" id="KW-0809">Transit peptide</keyword>
<gene>
    <name evidence="5" type="ORF">GCM10022276_23910</name>
</gene>
<dbReference type="InterPro" id="IPR023335">
    <property type="entry name" value="ATP12_ortho_dom_sf"/>
</dbReference>
<reference evidence="6" key="1">
    <citation type="journal article" date="2019" name="Int. J. Syst. Evol. Microbiol.">
        <title>The Global Catalogue of Microorganisms (GCM) 10K type strain sequencing project: providing services to taxonomists for standard genome sequencing and annotation.</title>
        <authorList>
            <consortium name="The Broad Institute Genomics Platform"/>
            <consortium name="The Broad Institute Genome Sequencing Center for Infectious Disease"/>
            <person name="Wu L."/>
            <person name="Ma J."/>
        </authorList>
    </citation>
    <scope>NUCLEOTIDE SEQUENCE [LARGE SCALE GENOMIC DNA]</scope>
    <source>
        <strain evidence="6">JCM 17543</strain>
    </source>
</reference>